<protein>
    <submittedName>
        <fullName evidence="1">Hydroxymethylpyrimidine pyrophosphatase</fullName>
    </submittedName>
</protein>
<proteinExistence type="predicted"/>
<dbReference type="Gene3D" id="3.30.1240.10">
    <property type="match status" value="1"/>
</dbReference>
<evidence type="ECO:0000313" key="2">
    <source>
        <dbReference type="Proteomes" id="UP000190857"/>
    </source>
</evidence>
<dbReference type="STRING" id="123320.SAMN06309945_1895"/>
<organism evidence="1 2">
    <name type="scientific">Okibacterium fritillariae</name>
    <dbReference type="NCBI Taxonomy" id="123320"/>
    <lineage>
        <taxon>Bacteria</taxon>
        <taxon>Bacillati</taxon>
        <taxon>Actinomycetota</taxon>
        <taxon>Actinomycetes</taxon>
        <taxon>Micrococcales</taxon>
        <taxon>Microbacteriaceae</taxon>
        <taxon>Okibacterium</taxon>
    </lineage>
</organism>
<dbReference type="RefSeq" id="WP_079728008.1">
    <property type="nucleotide sequence ID" value="NZ_FUZP01000002.1"/>
</dbReference>
<dbReference type="InterPro" id="IPR036412">
    <property type="entry name" value="HAD-like_sf"/>
</dbReference>
<evidence type="ECO:0000313" key="1">
    <source>
        <dbReference type="EMBL" id="SKC58497.1"/>
    </source>
</evidence>
<dbReference type="SUPFAM" id="SSF56784">
    <property type="entry name" value="HAD-like"/>
    <property type="match status" value="1"/>
</dbReference>
<dbReference type="AlphaFoldDB" id="A0A1T5K403"/>
<gene>
    <name evidence="1" type="ORF">SAMN06309945_1895</name>
</gene>
<keyword evidence="2" id="KW-1185">Reference proteome</keyword>
<dbReference type="OrthoDB" id="4925391at2"/>
<dbReference type="Gene3D" id="3.40.50.1000">
    <property type="entry name" value="HAD superfamily/HAD-like"/>
    <property type="match status" value="1"/>
</dbReference>
<dbReference type="InterPro" id="IPR023214">
    <property type="entry name" value="HAD_sf"/>
</dbReference>
<name>A0A1T5K403_9MICO</name>
<dbReference type="Proteomes" id="UP000190857">
    <property type="component" value="Unassembled WGS sequence"/>
</dbReference>
<dbReference type="EMBL" id="FUZP01000002">
    <property type="protein sequence ID" value="SKC58497.1"/>
    <property type="molecule type" value="Genomic_DNA"/>
</dbReference>
<reference evidence="1 2" key="1">
    <citation type="submission" date="2017-02" db="EMBL/GenBank/DDBJ databases">
        <authorList>
            <person name="Peterson S.W."/>
        </authorList>
    </citation>
    <scope>NUCLEOTIDE SEQUENCE [LARGE SCALE GENOMIC DNA]</scope>
    <source>
        <strain evidence="1 2">VKM Ac-2059</strain>
    </source>
</reference>
<accession>A0A1T5K403</accession>
<sequence length="300" mass="32799">MTTPSPLGLLLDVDGPLASPVTRTLAVPSIAADLVALANAGVPVAFNTGRSDAFIREVVVPELRRAGLAETARVYAICEKGAVWFRIPAASEHIADEDIFVDASLALDEDYSHEIEQLVADRFADSMFFDRTKRAMVSVEQHVGVDSADYLAVQPVFDEEAMQRLSARGIGVMRTDDHRPDAEGLVTVRVDPTIISTDIESVRVGKDLGAARLVELLEQDGVMMPASWRTLGDSRSDYAMADWLHEHGHDVAHIDVRPADGVPEKPYPIYHHESLIHDEAGAVFLTKWVALVQGEDIRDA</sequence>